<sequence>MSMKFQCSSLLITSMVLPCIAIAQSTAHHYIVKLKDTPWQQSSYPPLDPDITLAHSPLNPGKIFLTSIFD</sequence>
<organism evidence="2 3">
    <name type="scientific">Pseudoalteromonas luteoviolacea (strain 2ta16)</name>
    <dbReference type="NCBI Taxonomy" id="1353533"/>
    <lineage>
        <taxon>Bacteria</taxon>
        <taxon>Pseudomonadati</taxon>
        <taxon>Pseudomonadota</taxon>
        <taxon>Gammaproteobacteria</taxon>
        <taxon>Alteromonadales</taxon>
        <taxon>Pseudoalteromonadaceae</taxon>
        <taxon>Pseudoalteromonas</taxon>
    </lineage>
</organism>
<dbReference type="AlphaFoldDB" id="V4HA74"/>
<proteinExistence type="predicted"/>
<evidence type="ECO:0000313" key="2">
    <source>
        <dbReference type="EMBL" id="ESP94351.1"/>
    </source>
</evidence>
<dbReference type="Proteomes" id="UP000017820">
    <property type="component" value="Unassembled WGS sequence"/>
</dbReference>
<comment type="caution">
    <text evidence="2">The sequence shown here is derived from an EMBL/GenBank/DDBJ whole genome shotgun (WGS) entry which is preliminary data.</text>
</comment>
<gene>
    <name evidence="2" type="ORF">PL2TA16_01052</name>
</gene>
<dbReference type="RefSeq" id="WP_023398272.1">
    <property type="nucleotide sequence ID" value="NZ_AUSV01000015.1"/>
</dbReference>
<evidence type="ECO:0000256" key="1">
    <source>
        <dbReference type="SAM" id="SignalP"/>
    </source>
</evidence>
<name>V4HA74_PSEL2</name>
<feature type="chain" id="PRO_5004718667" evidence="1">
    <location>
        <begin position="24"/>
        <end position="70"/>
    </location>
</feature>
<keyword evidence="1" id="KW-0732">Signal</keyword>
<feature type="signal peptide" evidence="1">
    <location>
        <begin position="1"/>
        <end position="23"/>
    </location>
</feature>
<accession>V4HA74</accession>
<evidence type="ECO:0000313" key="3">
    <source>
        <dbReference type="Proteomes" id="UP000017820"/>
    </source>
</evidence>
<protein>
    <submittedName>
        <fullName evidence="2">Uncharacterized protein</fullName>
    </submittedName>
</protein>
<reference evidence="2 3" key="1">
    <citation type="submission" date="2013-07" db="EMBL/GenBank/DDBJ databases">
        <title>Draft genome sequence of Pseudoalteromonas luteoviolacea 2ta16.</title>
        <authorList>
            <person name="Allen E.E."/>
            <person name="Azam F."/>
            <person name="Podell S."/>
        </authorList>
    </citation>
    <scope>NUCLEOTIDE SEQUENCE [LARGE SCALE GENOMIC DNA]</scope>
    <source>
        <strain evidence="2 3">2ta16</strain>
    </source>
</reference>
<dbReference type="EMBL" id="AUSV01000015">
    <property type="protein sequence ID" value="ESP94351.1"/>
    <property type="molecule type" value="Genomic_DNA"/>
</dbReference>